<feature type="transmembrane region" description="Helical" evidence="1">
    <location>
        <begin position="68"/>
        <end position="87"/>
    </location>
</feature>
<keyword evidence="3" id="KW-1185">Reference proteome</keyword>
<proteinExistence type="predicted"/>
<dbReference type="AlphaFoldDB" id="A0A6I2M5X1"/>
<dbReference type="RefSeq" id="WP_070876198.1">
    <property type="nucleotide sequence ID" value="NZ_CAJGAA010000001.1"/>
</dbReference>
<accession>A0A6I2M5X1</accession>
<keyword evidence="1" id="KW-0472">Membrane</keyword>
<evidence type="ECO:0000313" key="3">
    <source>
        <dbReference type="Proteomes" id="UP000441585"/>
    </source>
</evidence>
<sequence>MGIKMIKLSVLYLAAGLLLGLFMSIANDYTLTPVHVHINLLGWTTLTIAGILYYAFPELTDHFLAKAHFWLHNIGLPVMMIGLAFTVSGNNSLVLLTIIGSFATVIGLLFFVWNVLANLK</sequence>
<keyword evidence="1" id="KW-0812">Transmembrane</keyword>
<feature type="transmembrane region" description="Helical" evidence="1">
    <location>
        <begin position="36"/>
        <end position="56"/>
    </location>
</feature>
<name>A0A6I2M5X1_9BACI</name>
<protein>
    <submittedName>
        <fullName evidence="2">Cytochrome-c oxidase</fullName>
    </submittedName>
</protein>
<evidence type="ECO:0000256" key="1">
    <source>
        <dbReference type="SAM" id="Phobius"/>
    </source>
</evidence>
<comment type="caution">
    <text evidence="2">The sequence shown here is derived from an EMBL/GenBank/DDBJ whole genome shotgun (WGS) entry which is preliminary data.</text>
</comment>
<gene>
    <name evidence="2" type="ORF">GJU41_04950</name>
</gene>
<keyword evidence="1" id="KW-1133">Transmembrane helix</keyword>
<evidence type="ECO:0000313" key="2">
    <source>
        <dbReference type="EMBL" id="MRX53309.1"/>
    </source>
</evidence>
<dbReference type="Gene3D" id="1.20.210.10">
    <property type="entry name" value="Cytochrome c oxidase-like, subunit I domain"/>
    <property type="match status" value="1"/>
</dbReference>
<dbReference type="InterPro" id="IPR036927">
    <property type="entry name" value="Cyt_c_oxase-like_su1_sf"/>
</dbReference>
<dbReference type="SUPFAM" id="SSF81442">
    <property type="entry name" value="Cytochrome c oxidase subunit I-like"/>
    <property type="match status" value="1"/>
</dbReference>
<organism evidence="2 3">
    <name type="scientific">Metabacillus idriensis</name>
    <dbReference type="NCBI Taxonomy" id="324768"/>
    <lineage>
        <taxon>Bacteria</taxon>
        <taxon>Bacillati</taxon>
        <taxon>Bacillota</taxon>
        <taxon>Bacilli</taxon>
        <taxon>Bacillales</taxon>
        <taxon>Bacillaceae</taxon>
        <taxon>Metabacillus</taxon>
    </lineage>
</organism>
<feature type="transmembrane region" description="Helical" evidence="1">
    <location>
        <begin position="93"/>
        <end position="116"/>
    </location>
</feature>
<dbReference type="EMBL" id="WKKF01000001">
    <property type="protein sequence ID" value="MRX53309.1"/>
    <property type="molecule type" value="Genomic_DNA"/>
</dbReference>
<dbReference type="Proteomes" id="UP000441585">
    <property type="component" value="Unassembled WGS sequence"/>
</dbReference>
<reference evidence="2 3" key="1">
    <citation type="submission" date="2019-11" db="EMBL/GenBank/DDBJ databases">
        <title>Bacillus idriensis genome.</title>
        <authorList>
            <person name="Konopka E.N."/>
            <person name="Newman J.D."/>
        </authorList>
    </citation>
    <scope>NUCLEOTIDE SEQUENCE [LARGE SCALE GENOMIC DNA]</scope>
    <source>
        <strain evidence="2 3">DSM 19097</strain>
    </source>
</reference>